<accession>A0A158PIJ5</accession>
<dbReference type="InterPro" id="IPR001461">
    <property type="entry name" value="Aspartic_peptidase_A1"/>
</dbReference>
<organism evidence="3">
    <name type="scientific">Angiostrongylus costaricensis</name>
    <name type="common">Nematode worm</name>
    <dbReference type="NCBI Taxonomy" id="334426"/>
    <lineage>
        <taxon>Eukaryota</taxon>
        <taxon>Metazoa</taxon>
        <taxon>Ecdysozoa</taxon>
        <taxon>Nematoda</taxon>
        <taxon>Chromadorea</taxon>
        <taxon>Rhabditida</taxon>
        <taxon>Rhabditina</taxon>
        <taxon>Rhabditomorpha</taxon>
        <taxon>Strongyloidea</taxon>
        <taxon>Metastrongylidae</taxon>
        <taxon>Angiostrongylus</taxon>
    </lineage>
</organism>
<dbReference type="SUPFAM" id="SSF50630">
    <property type="entry name" value="Acid proteases"/>
    <property type="match status" value="1"/>
</dbReference>
<dbReference type="PANTHER" id="PTHR47966:SF45">
    <property type="entry name" value="PEPTIDASE A1 DOMAIN-CONTAINING PROTEIN"/>
    <property type="match status" value="1"/>
</dbReference>
<dbReference type="AlphaFoldDB" id="A0A158PIJ5"/>
<dbReference type="InterPro" id="IPR021109">
    <property type="entry name" value="Peptidase_aspartic_dom_sf"/>
</dbReference>
<feature type="domain" description="Peptidase A1" evidence="2">
    <location>
        <begin position="54"/>
        <end position="194"/>
    </location>
</feature>
<evidence type="ECO:0000313" key="3">
    <source>
        <dbReference type="WBParaSite" id="ACOC_0000763601-mRNA-1"/>
    </source>
</evidence>
<dbReference type="Gene3D" id="2.40.70.10">
    <property type="entry name" value="Acid Proteases"/>
    <property type="match status" value="1"/>
</dbReference>
<dbReference type="Pfam" id="PF00026">
    <property type="entry name" value="Asp"/>
    <property type="match status" value="1"/>
</dbReference>
<dbReference type="PROSITE" id="PS51767">
    <property type="entry name" value="PEPTIDASE_A1"/>
    <property type="match status" value="1"/>
</dbReference>
<dbReference type="InterPro" id="IPR033121">
    <property type="entry name" value="PEPTIDASE_A1"/>
</dbReference>
<reference evidence="3" key="1">
    <citation type="submission" date="2016-04" db="UniProtKB">
        <authorList>
            <consortium name="WormBaseParasite"/>
        </authorList>
    </citation>
    <scope>IDENTIFICATION</scope>
</reference>
<dbReference type="GO" id="GO:0006508">
    <property type="term" value="P:proteolysis"/>
    <property type="evidence" value="ECO:0007669"/>
    <property type="project" value="InterPro"/>
</dbReference>
<dbReference type="PANTHER" id="PTHR47966">
    <property type="entry name" value="BETA-SITE APP-CLEAVING ENZYME, ISOFORM A-RELATED"/>
    <property type="match status" value="1"/>
</dbReference>
<proteinExistence type="inferred from homology"/>
<comment type="similarity">
    <text evidence="1">Belongs to the peptidase A1 family.</text>
</comment>
<evidence type="ECO:0000259" key="2">
    <source>
        <dbReference type="PROSITE" id="PS51767"/>
    </source>
</evidence>
<dbReference type="WBParaSite" id="ACOC_0000763601-mRNA-1">
    <property type="protein sequence ID" value="ACOC_0000763601-mRNA-1"/>
    <property type="gene ID" value="ACOC_0000763601"/>
</dbReference>
<name>A0A158PIJ5_ANGCS</name>
<protein>
    <submittedName>
        <fullName evidence="3">Peptidase A1 domain-containing protein</fullName>
    </submittedName>
</protein>
<dbReference type="GO" id="GO:0005764">
    <property type="term" value="C:lysosome"/>
    <property type="evidence" value="ECO:0007669"/>
    <property type="project" value="TreeGrafter"/>
</dbReference>
<evidence type="ECO:0000256" key="1">
    <source>
        <dbReference type="ARBA" id="ARBA00007447"/>
    </source>
</evidence>
<dbReference type="GO" id="GO:0004190">
    <property type="term" value="F:aspartic-type endopeptidase activity"/>
    <property type="evidence" value="ECO:0007669"/>
    <property type="project" value="InterPro"/>
</dbReference>
<sequence>LNIILDTFGVIGKTFNKHEHFRVVIFFWKQNTFSLPLALNLHFLNIYDYGDFEYVGNITISTPSQQPIVVLGTGSANLWIPGNNCDLLAESFIKKFFLKPLYSAAEESYIISCDATPEPIDITIGNSTYSIKYVNYIVRVSFTLAHLFSLHLRNLKIAGVFFTSRPGVVNNKTYPITADFSALSPFSELFCSFL</sequence>